<accession>A0ABV6JI92</accession>
<keyword evidence="2" id="KW-1185">Reference proteome</keyword>
<comment type="caution">
    <text evidence="1">The sequence shown here is derived from an EMBL/GenBank/DDBJ whole genome shotgun (WGS) entry which is preliminary data.</text>
</comment>
<dbReference type="EMBL" id="JBHLVF010000041">
    <property type="protein sequence ID" value="MFC0394258.1"/>
    <property type="molecule type" value="Genomic_DNA"/>
</dbReference>
<gene>
    <name evidence="1" type="ORF">ACFFJ8_23185</name>
</gene>
<sequence>MIKWTKTEDKKNDTRYQSTVATKWLVNQIISLLVSNHFENWLRFAGEKKYMDSGKVYLHFNFKTKYNNLPFYTVRVPDEIKDENEIELHWWVEKDLIT</sequence>
<organism evidence="1 2">
    <name type="scientific">Paenibacillus mendelii</name>
    <dbReference type="NCBI Taxonomy" id="206163"/>
    <lineage>
        <taxon>Bacteria</taxon>
        <taxon>Bacillati</taxon>
        <taxon>Bacillota</taxon>
        <taxon>Bacilli</taxon>
        <taxon>Bacillales</taxon>
        <taxon>Paenibacillaceae</taxon>
        <taxon>Paenibacillus</taxon>
    </lineage>
</organism>
<dbReference type="Proteomes" id="UP001589818">
    <property type="component" value="Unassembled WGS sequence"/>
</dbReference>
<protein>
    <recommendedName>
        <fullName evidence="3">DUF3888 domain-containing protein</fullName>
    </recommendedName>
</protein>
<proteinExistence type="predicted"/>
<evidence type="ECO:0000313" key="2">
    <source>
        <dbReference type="Proteomes" id="UP001589818"/>
    </source>
</evidence>
<name>A0ABV6JI92_9BACL</name>
<dbReference type="RefSeq" id="WP_204815416.1">
    <property type="nucleotide sequence ID" value="NZ_JANHOF010000001.1"/>
</dbReference>
<evidence type="ECO:0000313" key="1">
    <source>
        <dbReference type="EMBL" id="MFC0394258.1"/>
    </source>
</evidence>
<reference evidence="1 2" key="1">
    <citation type="submission" date="2024-09" db="EMBL/GenBank/DDBJ databases">
        <authorList>
            <person name="Sun Q."/>
            <person name="Mori K."/>
        </authorList>
    </citation>
    <scope>NUCLEOTIDE SEQUENCE [LARGE SCALE GENOMIC DNA]</scope>
    <source>
        <strain evidence="1 2">CCM 4839</strain>
    </source>
</reference>
<evidence type="ECO:0008006" key="3">
    <source>
        <dbReference type="Google" id="ProtNLM"/>
    </source>
</evidence>